<comment type="caution">
    <text evidence="2">The sequence shown here is derived from an EMBL/GenBank/DDBJ whole genome shotgun (WGS) entry which is preliminary data.</text>
</comment>
<dbReference type="InterPro" id="IPR027417">
    <property type="entry name" value="P-loop_NTPase"/>
</dbReference>
<keyword evidence="1" id="KW-0812">Transmembrane</keyword>
<name>A0AAQ4DGE8_AMBAM</name>
<keyword evidence="1" id="KW-0472">Membrane</keyword>
<dbReference type="GO" id="GO:0006790">
    <property type="term" value="P:sulfur compound metabolic process"/>
    <property type="evidence" value="ECO:0007669"/>
    <property type="project" value="TreeGrafter"/>
</dbReference>
<accession>A0AAQ4DGE8</accession>
<dbReference type="PANTHER" id="PTHR10704:SF44">
    <property type="entry name" value="LD35051P-RELATED"/>
    <property type="match status" value="1"/>
</dbReference>
<proteinExistence type="predicted"/>
<evidence type="ECO:0000256" key="1">
    <source>
        <dbReference type="SAM" id="Phobius"/>
    </source>
</evidence>
<dbReference type="GO" id="GO:0001517">
    <property type="term" value="F:N-acetylglucosamine 6-O-sulfotransferase activity"/>
    <property type="evidence" value="ECO:0007669"/>
    <property type="project" value="TreeGrafter"/>
</dbReference>
<reference evidence="2 3" key="1">
    <citation type="journal article" date="2023" name="Arcadia Sci">
        <title>De novo assembly of a long-read Amblyomma americanum tick genome.</title>
        <authorList>
            <person name="Chou S."/>
            <person name="Poskanzer K.E."/>
            <person name="Rollins M."/>
            <person name="Thuy-Boun P.S."/>
        </authorList>
    </citation>
    <scope>NUCLEOTIDE SEQUENCE [LARGE SCALE GENOMIC DNA]</scope>
    <source>
        <strain evidence="2">F_SG_1</strain>
        <tissue evidence="2">Salivary glands</tissue>
    </source>
</reference>
<gene>
    <name evidence="2" type="ORF">V5799_027195</name>
</gene>
<keyword evidence="3" id="KW-1185">Reference proteome</keyword>
<dbReference type="Pfam" id="PF13469">
    <property type="entry name" value="Sulfotransfer_3"/>
    <property type="match status" value="1"/>
</dbReference>
<organism evidence="2 3">
    <name type="scientific">Amblyomma americanum</name>
    <name type="common">Lone star tick</name>
    <dbReference type="NCBI Taxonomy" id="6943"/>
    <lineage>
        <taxon>Eukaryota</taxon>
        <taxon>Metazoa</taxon>
        <taxon>Ecdysozoa</taxon>
        <taxon>Arthropoda</taxon>
        <taxon>Chelicerata</taxon>
        <taxon>Arachnida</taxon>
        <taxon>Acari</taxon>
        <taxon>Parasitiformes</taxon>
        <taxon>Ixodida</taxon>
        <taxon>Ixodoidea</taxon>
        <taxon>Ixodidae</taxon>
        <taxon>Amblyomminae</taxon>
        <taxon>Amblyomma</taxon>
    </lineage>
</organism>
<evidence type="ECO:0000313" key="2">
    <source>
        <dbReference type="EMBL" id="KAK8761538.1"/>
    </source>
</evidence>
<dbReference type="Proteomes" id="UP001321473">
    <property type="component" value="Unassembled WGS sequence"/>
</dbReference>
<feature type="transmembrane region" description="Helical" evidence="1">
    <location>
        <begin position="12"/>
        <end position="34"/>
    </location>
</feature>
<dbReference type="GO" id="GO:0006044">
    <property type="term" value="P:N-acetylglucosamine metabolic process"/>
    <property type="evidence" value="ECO:0007669"/>
    <property type="project" value="TreeGrafter"/>
</dbReference>
<protein>
    <submittedName>
        <fullName evidence="2">Uncharacterized protein</fullName>
    </submittedName>
</protein>
<dbReference type="PANTHER" id="PTHR10704">
    <property type="entry name" value="CARBOHYDRATE SULFOTRANSFERASE"/>
    <property type="match status" value="1"/>
</dbReference>
<dbReference type="EMBL" id="JARKHS020031044">
    <property type="protein sequence ID" value="KAK8761538.1"/>
    <property type="molecule type" value="Genomic_DNA"/>
</dbReference>
<dbReference type="SUPFAM" id="SSF52540">
    <property type="entry name" value="P-loop containing nucleoside triphosphate hydrolases"/>
    <property type="match status" value="1"/>
</dbReference>
<dbReference type="AlphaFoldDB" id="A0AAQ4DGE8"/>
<dbReference type="InterPro" id="IPR051135">
    <property type="entry name" value="Gal/GlcNAc/GalNAc_ST"/>
</dbReference>
<evidence type="ECO:0000313" key="3">
    <source>
        <dbReference type="Proteomes" id="UP001321473"/>
    </source>
</evidence>
<sequence>MTLTSVMIRQRVLLCMVIGLCVLFLYVTYSWSLFILANGDSTIEGTLPAAFQAALNNYSIVPPGDVKIVLLVTYYRAGSSFLGELLSSGPRTFFHFEPLIMFTVGGRLRKGRERHAFEVLDELVRCRMHKVPLYTVWFENNVYVKYNRFLADLCGGGQSCSSPPHMSALCSRATSQVFKFTRLSITQVAAWLRRNPEVAPSVRVLHLVRDPRAMYASRQKLYWCRSDKSCGDAGELCAQMRADLDAFDQLVGQMPPKRTHRIRFEDLATDAANETVRLYAKLGLDYTSSVSQYLLSHTTATKEDLRRFHSTKRNTADVANEWMKKLPRRTVARIEEVCGDVLKRLGYKFYPL</sequence>
<dbReference type="Gene3D" id="3.40.50.300">
    <property type="entry name" value="P-loop containing nucleotide triphosphate hydrolases"/>
    <property type="match status" value="1"/>
</dbReference>
<keyword evidence="1" id="KW-1133">Transmembrane helix</keyword>